<dbReference type="SUPFAM" id="SSF52172">
    <property type="entry name" value="CheY-like"/>
    <property type="match status" value="1"/>
</dbReference>
<dbReference type="AlphaFoldDB" id="T2GCM7"/>
<evidence type="ECO:0000259" key="10">
    <source>
        <dbReference type="PROSITE" id="PS50110"/>
    </source>
</evidence>
<dbReference type="SMART" id="SM00387">
    <property type="entry name" value="HATPase_c"/>
    <property type="match status" value="1"/>
</dbReference>
<dbReference type="InterPro" id="IPR003594">
    <property type="entry name" value="HATPase_dom"/>
</dbReference>
<dbReference type="InterPro" id="IPR036097">
    <property type="entry name" value="HisK_dim/P_sf"/>
</dbReference>
<evidence type="ECO:0000256" key="8">
    <source>
        <dbReference type="SAM" id="Coils"/>
    </source>
</evidence>
<dbReference type="Proteomes" id="UP000016587">
    <property type="component" value="Chromosome"/>
</dbReference>
<dbReference type="Pfam" id="PF00512">
    <property type="entry name" value="HisKA"/>
    <property type="match status" value="1"/>
</dbReference>
<dbReference type="Pfam" id="PF00072">
    <property type="entry name" value="Response_reg"/>
    <property type="match status" value="1"/>
</dbReference>
<dbReference type="CDD" id="cd00082">
    <property type="entry name" value="HisKA"/>
    <property type="match status" value="1"/>
</dbReference>
<keyword evidence="6" id="KW-0902">Two-component regulatory system</keyword>
<evidence type="ECO:0000256" key="6">
    <source>
        <dbReference type="ARBA" id="ARBA00023012"/>
    </source>
</evidence>
<evidence type="ECO:0000256" key="2">
    <source>
        <dbReference type="ARBA" id="ARBA00012438"/>
    </source>
</evidence>
<feature type="domain" description="Response regulatory" evidence="10">
    <location>
        <begin position="10"/>
        <end position="124"/>
    </location>
</feature>
<evidence type="ECO:0000256" key="7">
    <source>
        <dbReference type="PROSITE-ProRule" id="PRU00169"/>
    </source>
</evidence>
<keyword evidence="5" id="KW-0418">Kinase</keyword>
<sequence length="463" mass="51893">MSGENGMPGVILVVEDEAHVRESFQLLLGKEGFRALGAEDVGGALAVLQREPVDVVLCDILLKERSGLALLIEINTRQLNVPVILITGEPNHESAAMAVRQGAFDYLAKPVRKEVLLLVLEKALGHKALLERKLRLEEENRLYRYNLEELVRTRTLALKQANADLRQEVEERRKAEGALARLNKDLETLVQARTQELAAKNLELEASNRRLTELDAMKSAFLSLVSHELRTPMTSVLGFAKLIRKDFARHYLPLSAGLPELAAKGRRIQENLCVIEQEGHRLTRIISDVLDITRIEAGRMDWRQELLDPADLVRQAAQAMHGLFQEKPAVQLLVETPQAPLPPLQADPDRLQQVLINLLSNAHKFTDQGEVRLRVEYMDAQTPPMIRFTVTDTGRGVHPEDASHIFEKFYQGRRGTHDQDKPQGAGLGLVICRTIVDHYGGRLWMDSARGQGSTFYVELPAVA</sequence>
<dbReference type="EC" id="2.7.13.3" evidence="2"/>
<keyword evidence="4" id="KW-0808">Transferase</keyword>
<evidence type="ECO:0000259" key="9">
    <source>
        <dbReference type="PROSITE" id="PS50109"/>
    </source>
</evidence>
<feature type="domain" description="Histidine kinase" evidence="9">
    <location>
        <begin position="224"/>
        <end position="463"/>
    </location>
</feature>
<dbReference type="SUPFAM" id="SSF55874">
    <property type="entry name" value="ATPase domain of HSP90 chaperone/DNA topoisomerase II/histidine kinase"/>
    <property type="match status" value="1"/>
</dbReference>
<dbReference type="eggNOG" id="COG2205">
    <property type="taxonomic scope" value="Bacteria"/>
</dbReference>
<dbReference type="PROSITE" id="PS50110">
    <property type="entry name" value="RESPONSE_REGULATORY"/>
    <property type="match status" value="1"/>
</dbReference>
<dbReference type="PANTHER" id="PTHR43711">
    <property type="entry name" value="TWO-COMPONENT HISTIDINE KINASE"/>
    <property type="match status" value="1"/>
</dbReference>
<evidence type="ECO:0000313" key="12">
    <source>
        <dbReference type="Proteomes" id="UP000016587"/>
    </source>
</evidence>
<name>T2GCM7_MEGG1</name>
<evidence type="ECO:0000256" key="4">
    <source>
        <dbReference type="ARBA" id="ARBA00022679"/>
    </source>
</evidence>
<dbReference type="InterPro" id="IPR003661">
    <property type="entry name" value="HisK_dim/P_dom"/>
</dbReference>
<dbReference type="GO" id="GO:0000155">
    <property type="term" value="F:phosphorelay sensor kinase activity"/>
    <property type="evidence" value="ECO:0007669"/>
    <property type="project" value="InterPro"/>
</dbReference>
<dbReference type="HOGENOM" id="CLU_000445_114_72_7"/>
<protein>
    <recommendedName>
        <fullName evidence="2">histidine kinase</fullName>
        <ecNumber evidence="2">2.7.13.3</ecNumber>
    </recommendedName>
</protein>
<dbReference type="InterPro" id="IPR036890">
    <property type="entry name" value="HATPase_C_sf"/>
</dbReference>
<dbReference type="InterPro" id="IPR011006">
    <property type="entry name" value="CheY-like_superfamily"/>
</dbReference>
<dbReference type="PRINTS" id="PR00344">
    <property type="entry name" value="BCTRLSENSOR"/>
</dbReference>
<dbReference type="Pfam" id="PF02518">
    <property type="entry name" value="HATPase_c"/>
    <property type="match status" value="1"/>
</dbReference>
<dbReference type="EMBL" id="CP006585">
    <property type="protein sequence ID" value="AGW13934.1"/>
    <property type="molecule type" value="Genomic_DNA"/>
</dbReference>
<reference evidence="12" key="2">
    <citation type="submission" date="2013-07" db="EMBL/GenBank/DDBJ databases">
        <authorList>
            <person name="Morais-Silva F.O."/>
            <person name="Rezende A.M."/>
            <person name="Pimentel C."/>
            <person name="Resende D.M."/>
            <person name="Santos C.I."/>
            <person name="Clemente C."/>
            <person name="de Oliveira L.M."/>
            <person name="da Silva S.M."/>
            <person name="Costa D.A."/>
            <person name="Varela-Raposo A."/>
            <person name="Horacio E.C.A."/>
            <person name="Matos M."/>
            <person name="Flores O."/>
            <person name="Ruiz J.C."/>
            <person name="Rodrigues-Pousada C."/>
        </authorList>
    </citation>
    <scope>NUCLEOTIDE SEQUENCE [LARGE SCALE GENOMIC DNA]</scope>
    <source>
        <strain evidence="12">ATCC 19364 / DSM 1382 / NCIMB 9332 / VKM B-1759</strain>
    </source>
</reference>
<gene>
    <name evidence="11" type="ORF">DGI_2176</name>
</gene>
<organism evidence="11 12">
    <name type="scientific">Megalodesulfovibrio gigas (strain ATCC 19364 / DSM 1382 / NCIMB 9332 / VKM B-1759)</name>
    <name type="common">Desulfovibrio gigas</name>
    <dbReference type="NCBI Taxonomy" id="1121448"/>
    <lineage>
        <taxon>Bacteria</taxon>
        <taxon>Pseudomonadati</taxon>
        <taxon>Thermodesulfobacteriota</taxon>
        <taxon>Desulfovibrionia</taxon>
        <taxon>Desulfovibrionales</taxon>
        <taxon>Desulfovibrionaceae</taxon>
        <taxon>Megalodesulfovibrio</taxon>
    </lineage>
</organism>
<dbReference type="PATRIC" id="fig|1121448.10.peg.2129"/>
<evidence type="ECO:0000256" key="1">
    <source>
        <dbReference type="ARBA" id="ARBA00000085"/>
    </source>
</evidence>
<dbReference type="Gene3D" id="3.30.565.10">
    <property type="entry name" value="Histidine kinase-like ATPase, C-terminal domain"/>
    <property type="match status" value="1"/>
</dbReference>
<dbReference type="InterPro" id="IPR004358">
    <property type="entry name" value="Sig_transdc_His_kin-like_C"/>
</dbReference>
<dbReference type="SMART" id="SM00448">
    <property type="entry name" value="REC"/>
    <property type="match status" value="1"/>
</dbReference>
<dbReference type="CDD" id="cd16922">
    <property type="entry name" value="HATPase_EvgS-ArcB-TorS-like"/>
    <property type="match status" value="1"/>
</dbReference>
<keyword evidence="8" id="KW-0175">Coiled coil</keyword>
<dbReference type="FunFam" id="3.30.565.10:FF:000006">
    <property type="entry name" value="Sensor histidine kinase WalK"/>
    <property type="match status" value="1"/>
</dbReference>
<evidence type="ECO:0000256" key="3">
    <source>
        <dbReference type="ARBA" id="ARBA00022553"/>
    </source>
</evidence>
<keyword evidence="3 7" id="KW-0597">Phosphoprotein</keyword>
<dbReference type="InterPro" id="IPR005467">
    <property type="entry name" value="His_kinase_dom"/>
</dbReference>
<proteinExistence type="predicted"/>
<dbReference type="PANTHER" id="PTHR43711:SF31">
    <property type="entry name" value="HISTIDINE KINASE"/>
    <property type="match status" value="1"/>
</dbReference>
<dbReference type="InterPro" id="IPR001789">
    <property type="entry name" value="Sig_transdc_resp-reg_receiver"/>
</dbReference>
<dbReference type="SUPFAM" id="SSF47384">
    <property type="entry name" value="Homodimeric domain of signal transducing histidine kinase"/>
    <property type="match status" value="1"/>
</dbReference>
<accession>T2GCM7</accession>
<evidence type="ECO:0000256" key="5">
    <source>
        <dbReference type="ARBA" id="ARBA00022777"/>
    </source>
</evidence>
<dbReference type="InterPro" id="IPR050736">
    <property type="entry name" value="Sensor_HK_Regulatory"/>
</dbReference>
<feature type="modified residue" description="4-aspartylphosphate" evidence="7">
    <location>
        <position position="59"/>
    </location>
</feature>
<dbReference type="SMART" id="SM00388">
    <property type="entry name" value="HisKA"/>
    <property type="match status" value="1"/>
</dbReference>
<feature type="coiled-coil region" evidence="8">
    <location>
        <begin position="120"/>
        <end position="192"/>
    </location>
</feature>
<reference evidence="11 12" key="1">
    <citation type="journal article" date="2013" name="J. Bacteriol.">
        <title>Roles of HynAB and Ech, the only two hydrogenases found in the model sulfate reducer Desulfovibrio gigas.</title>
        <authorList>
            <person name="Morais-Silva F.O."/>
            <person name="Santos C.I."/>
            <person name="Rodrigues R."/>
            <person name="Pereira I.A."/>
            <person name="Rodrigues-Pousada C."/>
        </authorList>
    </citation>
    <scope>NUCLEOTIDE SEQUENCE [LARGE SCALE GENOMIC DNA]</scope>
    <source>
        <strain evidence="12">ATCC 19364 / DSM 1382 / NCIMB 9332 / VKM B-1759</strain>
    </source>
</reference>
<comment type="catalytic activity">
    <reaction evidence="1">
        <text>ATP + protein L-histidine = ADP + protein N-phospho-L-histidine.</text>
        <dbReference type="EC" id="2.7.13.3"/>
    </reaction>
</comment>
<dbReference type="KEGG" id="dgg:DGI_2176"/>
<evidence type="ECO:0000313" key="11">
    <source>
        <dbReference type="EMBL" id="AGW13934.1"/>
    </source>
</evidence>
<dbReference type="Gene3D" id="1.10.287.130">
    <property type="match status" value="1"/>
</dbReference>
<keyword evidence="12" id="KW-1185">Reference proteome</keyword>
<dbReference type="STRING" id="1121448.DGI_2176"/>
<dbReference type="Gene3D" id="3.40.50.2300">
    <property type="match status" value="1"/>
</dbReference>
<dbReference type="PROSITE" id="PS50109">
    <property type="entry name" value="HIS_KIN"/>
    <property type="match status" value="1"/>
</dbReference>